<evidence type="ECO:0000313" key="3">
    <source>
        <dbReference type="Proteomes" id="UP000694722"/>
    </source>
</evidence>
<feature type="compositionally biased region" description="Polar residues" evidence="1">
    <location>
        <begin position="56"/>
        <end position="65"/>
    </location>
</feature>
<organism evidence="2 3">
    <name type="scientific">Sus scrofa</name>
    <name type="common">Pig</name>
    <dbReference type="NCBI Taxonomy" id="9823"/>
    <lineage>
        <taxon>Eukaryota</taxon>
        <taxon>Metazoa</taxon>
        <taxon>Chordata</taxon>
        <taxon>Craniata</taxon>
        <taxon>Vertebrata</taxon>
        <taxon>Euteleostomi</taxon>
        <taxon>Mammalia</taxon>
        <taxon>Eutheria</taxon>
        <taxon>Laurasiatheria</taxon>
        <taxon>Artiodactyla</taxon>
        <taxon>Suina</taxon>
        <taxon>Suidae</taxon>
        <taxon>Sus</taxon>
    </lineage>
</organism>
<evidence type="ECO:0000313" key="2">
    <source>
        <dbReference type="Ensembl" id="ENSSSCP00040020730.1"/>
    </source>
</evidence>
<accession>A0A8D1EDV9</accession>
<dbReference type="Proteomes" id="UP000694722">
    <property type="component" value="Unplaced"/>
</dbReference>
<feature type="region of interest" description="Disordered" evidence="1">
    <location>
        <begin position="56"/>
        <end position="131"/>
    </location>
</feature>
<feature type="compositionally biased region" description="Pro residues" evidence="1">
    <location>
        <begin position="181"/>
        <end position="199"/>
    </location>
</feature>
<protein>
    <submittedName>
        <fullName evidence="2">Uncharacterized protein</fullName>
    </submittedName>
</protein>
<feature type="region of interest" description="Disordered" evidence="1">
    <location>
        <begin position="164"/>
        <end position="247"/>
    </location>
</feature>
<dbReference type="AlphaFoldDB" id="A0A8D1EDV9"/>
<sequence length="247" mass="26109">ISRVVRSNMASHCASSSQFSADSTTFLTITRFRGRGCEELTRPSRILSIVATLQSQGQVVRSGQPQPRGVPGETRDGGEFGEQQLDRPPPLPGHPSPGGSWQAWARRGQRGSAPPRPVADVGVRTPTGRGIKPALGRVKSCCHGGCRICRGEVEVDTLDPDAEVQQTGSEGNRNFGKARPSAPPPLRPSAPPPLRPSAPPFTLLLRPSSFTHSRAALGGPPRPFGATHARPPLLESRGDAPIAGDPL</sequence>
<name>A0A8D1EDV9_PIG</name>
<reference evidence="2" key="1">
    <citation type="submission" date="2025-08" db="UniProtKB">
        <authorList>
            <consortium name="Ensembl"/>
        </authorList>
    </citation>
    <scope>IDENTIFICATION</scope>
</reference>
<evidence type="ECO:0000256" key="1">
    <source>
        <dbReference type="SAM" id="MobiDB-lite"/>
    </source>
</evidence>
<dbReference type="Ensembl" id="ENSSSCT00040049937.1">
    <property type="protein sequence ID" value="ENSSSCP00040020730.1"/>
    <property type="gene ID" value="ENSSSCG00040037311.1"/>
</dbReference>
<proteinExistence type="predicted"/>